<accession>A0A2S9KDC4</accession>
<organism evidence="11 12">
    <name type="scientific">Malikia spinosa</name>
    <dbReference type="NCBI Taxonomy" id="86180"/>
    <lineage>
        <taxon>Bacteria</taxon>
        <taxon>Pseudomonadati</taxon>
        <taxon>Pseudomonadota</taxon>
        <taxon>Betaproteobacteria</taxon>
        <taxon>Burkholderiales</taxon>
        <taxon>Comamonadaceae</taxon>
        <taxon>Malikia</taxon>
    </lineage>
</organism>
<evidence type="ECO:0000256" key="6">
    <source>
        <dbReference type="ARBA" id="ARBA00023136"/>
    </source>
</evidence>
<protein>
    <submittedName>
        <fullName evidence="11">Flagellar motor protein MotD</fullName>
    </submittedName>
</protein>
<keyword evidence="4 9" id="KW-0812">Transmembrane</keyword>
<dbReference type="AlphaFoldDB" id="A0A2S9KDC4"/>
<feature type="region of interest" description="Disordered" evidence="8">
    <location>
        <begin position="58"/>
        <end position="82"/>
    </location>
</feature>
<evidence type="ECO:0000259" key="10">
    <source>
        <dbReference type="PROSITE" id="PS51123"/>
    </source>
</evidence>
<dbReference type="InterPro" id="IPR025713">
    <property type="entry name" value="MotB-like_N_dom"/>
</dbReference>
<dbReference type="PANTHER" id="PTHR30329:SF20">
    <property type="entry name" value="EXPORTED PROTEIN"/>
    <property type="match status" value="1"/>
</dbReference>
<comment type="similarity">
    <text evidence="2">Belongs to the MotB family.</text>
</comment>
<evidence type="ECO:0000256" key="4">
    <source>
        <dbReference type="ARBA" id="ARBA00022692"/>
    </source>
</evidence>
<keyword evidence="5 9" id="KW-1133">Transmembrane helix</keyword>
<feature type="transmembrane region" description="Helical" evidence="9">
    <location>
        <begin position="20"/>
        <end position="40"/>
    </location>
</feature>
<evidence type="ECO:0000313" key="11">
    <source>
        <dbReference type="EMBL" id="PRD68424.1"/>
    </source>
</evidence>
<dbReference type="GO" id="GO:0005886">
    <property type="term" value="C:plasma membrane"/>
    <property type="evidence" value="ECO:0007669"/>
    <property type="project" value="UniProtKB-SubCell"/>
</dbReference>
<evidence type="ECO:0000313" key="12">
    <source>
        <dbReference type="Proteomes" id="UP000238326"/>
    </source>
</evidence>
<dbReference type="RefSeq" id="WP_105729992.1">
    <property type="nucleotide sequence ID" value="NZ_PVLR01000030.1"/>
</dbReference>
<keyword evidence="12" id="KW-1185">Reference proteome</keyword>
<evidence type="ECO:0000256" key="8">
    <source>
        <dbReference type="SAM" id="MobiDB-lite"/>
    </source>
</evidence>
<feature type="compositionally biased region" description="Low complexity" evidence="8">
    <location>
        <begin position="244"/>
        <end position="258"/>
    </location>
</feature>
<comment type="subcellular location">
    <subcellularLocation>
        <location evidence="1">Cell membrane</location>
        <topology evidence="1">Single-pass membrane protein</topology>
    </subcellularLocation>
</comment>
<feature type="region of interest" description="Disordered" evidence="8">
    <location>
        <begin position="235"/>
        <end position="286"/>
    </location>
</feature>
<dbReference type="Proteomes" id="UP000238326">
    <property type="component" value="Unassembled WGS sequence"/>
</dbReference>
<name>A0A2S9KDC4_9BURK</name>
<sequence>MRRRRNRRQDDDTDSAERWLVSYADFITLLFAFFVVMYALSLQGGKYQDLTESFDQAVGKEQPPAGSDAQASNATGAPTEAAPEVDEMQQIAEQLAKRLSITFQQGAAQVRHLPQAIHIEFDAGILFPPAEANLSPAALSALRSVADVLQAYPQHTVQVIGHTDTLDIRSLQYPSNWELSAARASSVVRLFVEAGISDQRLVAIGRGATQPVASNTSAEGRLRNRRVEIQILPTAAPAAPPAAAPAAPGRQAPRAPAAKPAPKPALEPALEVAPEAAPEAAAAPTT</sequence>
<keyword evidence="11" id="KW-0966">Cell projection</keyword>
<feature type="domain" description="OmpA-like" evidence="10">
    <location>
        <begin position="115"/>
        <end position="235"/>
    </location>
</feature>
<keyword evidence="11" id="KW-0969">Cilium</keyword>
<feature type="compositionally biased region" description="Low complexity" evidence="8">
    <location>
        <begin position="266"/>
        <end position="286"/>
    </location>
</feature>
<dbReference type="CDD" id="cd07185">
    <property type="entry name" value="OmpA_C-like"/>
    <property type="match status" value="1"/>
</dbReference>
<dbReference type="EMBL" id="PVLR01000030">
    <property type="protein sequence ID" value="PRD68424.1"/>
    <property type="molecule type" value="Genomic_DNA"/>
</dbReference>
<evidence type="ECO:0000256" key="2">
    <source>
        <dbReference type="ARBA" id="ARBA00008914"/>
    </source>
</evidence>
<dbReference type="SUPFAM" id="SSF103088">
    <property type="entry name" value="OmpA-like"/>
    <property type="match status" value="1"/>
</dbReference>
<proteinExistence type="inferred from homology"/>
<dbReference type="OrthoDB" id="9815217at2"/>
<dbReference type="Gene3D" id="3.30.1330.60">
    <property type="entry name" value="OmpA-like domain"/>
    <property type="match status" value="1"/>
</dbReference>
<evidence type="ECO:0000256" key="3">
    <source>
        <dbReference type="ARBA" id="ARBA00022475"/>
    </source>
</evidence>
<dbReference type="InterPro" id="IPR050330">
    <property type="entry name" value="Bact_OuterMem_StrucFunc"/>
</dbReference>
<keyword evidence="3" id="KW-1003">Cell membrane</keyword>
<evidence type="ECO:0000256" key="7">
    <source>
        <dbReference type="PROSITE-ProRule" id="PRU00473"/>
    </source>
</evidence>
<dbReference type="Pfam" id="PF13677">
    <property type="entry name" value="MotB_plug"/>
    <property type="match status" value="1"/>
</dbReference>
<keyword evidence="11" id="KW-0282">Flagellum</keyword>
<dbReference type="InterPro" id="IPR036737">
    <property type="entry name" value="OmpA-like_sf"/>
</dbReference>
<evidence type="ECO:0000256" key="9">
    <source>
        <dbReference type="SAM" id="Phobius"/>
    </source>
</evidence>
<gene>
    <name evidence="11" type="ORF">C6P61_11065</name>
</gene>
<reference evidence="11 12" key="1">
    <citation type="submission" date="2018-03" db="EMBL/GenBank/DDBJ databases">
        <title>Comparative genomics illustrates the genes involved in a hyperalkaliphilic mechanisms of Serpentinomonas isolated from highly-alkaline calcium-rich serpentinized springs.</title>
        <authorList>
            <person name="Suzuki S."/>
            <person name="Ishii S."/>
            <person name="Walworth N."/>
            <person name="Bird L."/>
            <person name="Kuenen J.G."/>
            <person name="Nealson K.H."/>
        </authorList>
    </citation>
    <scope>NUCLEOTIDE SEQUENCE [LARGE SCALE GENOMIC DNA]</scope>
    <source>
        <strain evidence="11 12">83</strain>
    </source>
</reference>
<dbReference type="PANTHER" id="PTHR30329">
    <property type="entry name" value="STATOR ELEMENT OF FLAGELLAR MOTOR COMPLEX"/>
    <property type="match status" value="1"/>
</dbReference>
<dbReference type="InterPro" id="IPR006665">
    <property type="entry name" value="OmpA-like"/>
</dbReference>
<dbReference type="PROSITE" id="PS51123">
    <property type="entry name" value="OMPA_2"/>
    <property type="match status" value="1"/>
</dbReference>
<comment type="caution">
    <text evidence="11">The sequence shown here is derived from an EMBL/GenBank/DDBJ whole genome shotgun (WGS) entry which is preliminary data.</text>
</comment>
<dbReference type="Pfam" id="PF00691">
    <property type="entry name" value="OmpA"/>
    <property type="match status" value="1"/>
</dbReference>
<evidence type="ECO:0000256" key="1">
    <source>
        <dbReference type="ARBA" id="ARBA00004162"/>
    </source>
</evidence>
<keyword evidence="6 7" id="KW-0472">Membrane</keyword>
<evidence type="ECO:0000256" key="5">
    <source>
        <dbReference type="ARBA" id="ARBA00022989"/>
    </source>
</evidence>